<comment type="caution">
    <text evidence="3">The sequence shown here is derived from an EMBL/GenBank/DDBJ whole genome shotgun (WGS) entry which is preliminary data.</text>
</comment>
<feature type="region of interest" description="Disordered" evidence="2">
    <location>
        <begin position="440"/>
        <end position="480"/>
    </location>
</feature>
<dbReference type="InterPro" id="IPR029681">
    <property type="entry name" value="CCDC157"/>
</dbReference>
<feature type="region of interest" description="Disordered" evidence="2">
    <location>
        <begin position="605"/>
        <end position="688"/>
    </location>
</feature>
<name>A0A9Q0EDW9_9TELE</name>
<feature type="compositionally biased region" description="Basic and acidic residues" evidence="2">
    <location>
        <begin position="314"/>
        <end position="367"/>
    </location>
</feature>
<feature type="compositionally biased region" description="Low complexity" evidence="2">
    <location>
        <begin position="673"/>
        <end position="688"/>
    </location>
</feature>
<dbReference type="EMBL" id="JANIIK010000044">
    <property type="protein sequence ID" value="KAJ3604021.1"/>
    <property type="molecule type" value="Genomic_DNA"/>
</dbReference>
<feature type="coiled-coil region" evidence="1">
    <location>
        <begin position="563"/>
        <end position="597"/>
    </location>
</feature>
<gene>
    <name evidence="3" type="ORF">NHX12_028762</name>
</gene>
<evidence type="ECO:0000313" key="3">
    <source>
        <dbReference type="EMBL" id="KAJ3604021.1"/>
    </source>
</evidence>
<dbReference type="PANTHER" id="PTHR43696">
    <property type="entry name" value="COILED-COIL DOMAIN-CONTAINING PROTEIN 157"/>
    <property type="match status" value="1"/>
</dbReference>
<organism evidence="3 4">
    <name type="scientific">Muraenolepis orangiensis</name>
    <name type="common">Patagonian moray cod</name>
    <dbReference type="NCBI Taxonomy" id="630683"/>
    <lineage>
        <taxon>Eukaryota</taxon>
        <taxon>Metazoa</taxon>
        <taxon>Chordata</taxon>
        <taxon>Craniata</taxon>
        <taxon>Vertebrata</taxon>
        <taxon>Euteleostomi</taxon>
        <taxon>Actinopterygii</taxon>
        <taxon>Neopterygii</taxon>
        <taxon>Teleostei</taxon>
        <taxon>Neoteleostei</taxon>
        <taxon>Acanthomorphata</taxon>
        <taxon>Zeiogadaria</taxon>
        <taxon>Gadariae</taxon>
        <taxon>Gadiformes</taxon>
        <taxon>Muraenolepidoidei</taxon>
        <taxon>Muraenolepididae</taxon>
        <taxon>Muraenolepis</taxon>
    </lineage>
</organism>
<evidence type="ECO:0000256" key="1">
    <source>
        <dbReference type="SAM" id="Coils"/>
    </source>
</evidence>
<dbReference type="OrthoDB" id="10051906at2759"/>
<dbReference type="PRINTS" id="PR01217">
    <property type="entry name" value="PRICHEXTENSN"/>
</dbReference>
<evidence type="ECO:0000313" key="4">
    <source>
        <dbReference type="Proteomes" id="UP001148018"/>
    </source>
</evidence>
<dbReference type="PANTHER" id="PTHR43696:SF9">
    <property type="entry name" value="COILED-COIL DOMAIN-CONTAINING PROTEIN 157"/>
    <property type="match status" value="1"/>
</dbReference>
<feature type="region of interest" description="Disordered" evidence="2">
    <location>
        <begin position="98"/>
        <end position="204"/>
    </location>
</feature>
<evidence type="ECO:0008006" key="5">
    <source>
        <dbReference type="Google" id="ProtNLM"/>
    </source>
</evidence>
<feature type="compositionally biased region" description="Low complexity" evidence="2">
    <location>
        <begin position="632"/>
        <end position="653"/>
    </location>
</feature>
<keyword evidence="4" id="KW-1185">Reference proteome</keyword>
<keyword evidence="1" id="KW-0175">Coiled coil</keyword>
<dbReference type="Proteomes" id="UP001148018">
    <property type="component" value="Unassembled WGS sequence"/>
</dbReference>
<sequence length="688" mass="75510">MSRLMGRDRTEGLRSDLVLLQGAVVEVFSRIGPVRRPSWRFPDQLSCHLDLGPLLEWYDPVEGDEEFNQHSHTVLLELVIDRLLLLLQSFDVYTEQLTRGQTGCGHTGSSQSYDGASAPRTAGPAPSPSPSTAGPAPSPSPSTAGPAPSPSPSTAGHAPSPSPSTAGPAPSLSPSTTGPAPSPSPSTTGHAPSPAPPTARHARCQTVESSLVPCDACEQVQGVLRQTADCLVELCQREGLPSALQPLLEAAEDTAAPGQLTAYDLRQWAGEQRRDLGRLGKHLGEVRATLRPLAQRLARAEREREEAGSLVERAQQEAKKEKEKSRAGRRQMERSLEEAQRSVKETERRMQEEQLQLKRSHSTLEDHNSRLKEELAAQHETLTALECENRGLVETVKALQSAEEAHLKLQGRAQLLESQMADTQLRLSQERSKLQSACCQQESMEARHTSSVERTEALEREQEELQSRLGESEERESGFQRQLNRLTEEKKHLLEQSAPQQVLCAELQREKEQLEALVDQLKSSMVRLRGELQDLGHRERLLVAFPQLCSLPQAPPQSTGSVLEDMEQQLHANRLRVGVLERENATLNNSIHKLKLRMYTRDGRGGAERLKHDPLKGADGGRGPESIGRLESGTTSSSSSPPTSPLLLHGHTLQKNAGRPGSSVKHKTYGQMRHASAARRAAANRGNW</sequence>
<feature type="region of interest" description="Disordered" evidence="2">
    <location>
        <begin position="299"/>
        <end position="367"/>
    </location>
</feature>
<proteinExistence type="predicted"/>
<feature type="compositionally biased region" description="Low complexity" evidence="2">
    <location>
        <begin position="115"/>
        <end position="192"/>
    </location>
</feature>
<accession>A0A9Q0EDW9</accession>
<reference evidence="3" key="1">
    <citation type="submission" date="2022-07" db="EMBL/GenBank/DDBJ databases">
        <title>Chromosome-level genome of Muraenolepis orangiensis.</title>
        <authorList>
            <person name="Kim J."/>
        </authorList>
    </citation>
    <scope>NUCLEOTIDE SEQUENCE</scope>
    <source>
        <strain evidence="3">KU_S4_2022</strain>
        <tissue evidence="3">Muscle</tissue>
    </source>
</reference>
<dbReference type="AlphaFoldDB" id="A0A9Q0EDW9"/>
<feature type="compositionally biased region" description="Basic and acidic residues" evidence="2">
    <location>
        <begin position="444"/>
        <end position="478"/>
    </location>
</feature>
<feature type="compositionally biased region" description="Basic and acidic residues" evidence="2">
    <location>
        <begin position="605"/>
        <end position="616"/>
    </location>
</feature>
<evidence type="ECO:0000256" key="2">
    <source>
        <dbReference type="SAM" id="MobiDB-lite"/>
    </source>
</evidence>
<protein>
    <recommendedName>
        <fullName evidence="5">Coiled-coil domain-containing protein 157</fullName>
    </recommendedName>
</protein>